<evidence type="ECO:0000313" key="1">
    <source>
        <dbReference type="EMBL" id="MBW0570138.1"/>
    </source>
</evidence>
<keyword evidence="2" id="KW-1185">Reference proteome</keyword>
<dbReference type="Proteomes" id="UP000765509">
    <property type="component" value="Unassembled WGS sequence"/>
</dbReference>
<proteinExistence type="predicted"/>
<gene>
    <name evidence="1" type="ORF">O181_109853</name>
</gene>
<accession>A0A9Q3PQ85</accession>
<evidence type="ECO:0000313" key="2">
    <source>
        <dbReference type="Proteomes" id="UP000765509"/>
    </source>
</evidence>
<dbReference type="AlphaFoldDB" id="A0A9Q3PQ85"/>
<sequence length="112" mass="12369">MCHQPDQEPAITPQSATNKLIDVITAEGQSSVDGFQINKSYHSEAENTVLLSKRADTTRRSLSGHLQSQAEGLRQCIAAQRVPDACRSVEKLHEFLPDCEKFPAPSQHLQVT</sequence>
<organism evidence="1 2">
    <name type="scientific">Austropuccinia psidii MF-1</name>
    <dbReference type="NCBI Taxonomy" id="1389203"/>
    <lineage>
        <taxon>Eukaryota</taxon>
        <taxon>Fungi</taxon>
        <taxon>Dikarya</taxon>
        <taxon>Basidiomycota</taxon>
        <taxon>Pucciniomycotina</taxon>
        <taxon>Pucciniomycetes</taxon>
        <taxon>Pucciniales</taxon>
        <taxon>Sphaerophragmiaceae</taxon>
        <taxon>Austropuccinia</taxon>
    </lineage>
</organism>
<reference evidence="1" key="1">
    <citation type="submission" date="2021-03" db="EMBL/GenBank/DDBJ databases">
        <title>Draft genome sequence of rust myrtle Austropuccinia psidii MF-1, a brazilian biotype.</title>
        <authorList>
            <person name="Quecine M.C."/>
            <person name="Pachon D.M.R."/>
            <person name="Bonatelli M.L."/>
            <person name="Correr F.H."/>
            <person name="Franceschini L.M."/>
            <person name="Leite T.F."/>
            <person name="Margarido G.R.A."/>
            <person name="Almeida C.A."/>
            <person name="Ferrarezi J.A."/>
            <person name="Labate C.A."/>
        </authorList>
    </citation>
    <scope>NUCLEOTIDE SEQUENCE</scope>
    <source>
        <strain evidence="1">MF-1</strain>
    </source>
</reference>
<dbReference type="EMBL" id="AVOT02085698">
    <property type="protein sequence ID" value="MBW0570138.1"/>
    <property type="molecule type" value="Genomic_DNA"/>
</dbReference>
<comment type="caution">
    <text evidence="1">The sequence shown here is derived from an EMBL/GenBank/DDBJ whole genome shotgun (WGS) entry which is preliminary data.</text>
</comment>
<name>A0A9Q3PQ85_9BASI</name>
<protein>
    <submittedName>
        <fullName evidence="1">Uncharacterized protein</fullName>
    </submittedName>
</protein>